<dbReference type="PRINTS" id="PR00624">
    <property type="entry name" value="HISTONEH5"/>
</dbReference>
<name>A0A6A6JD02_WESOR</name>
<proteinExistence type="predicted"/>
<evidence type="ECO:0000313" key="8">
    <source>
        <dbReference type="EMBL" id="KAF2274147.1"/>
    </source>
</evidence>
<evidence type="ECO:0000259" key="7">
    <source>
        <dbReference type="SMART" id="SM01336"/>
    </source>
</evidence>
<sequence>MPTGYRIELSPNARAMCKNKECKDAGVKIQKGELRFGTLVTIEEHTSWTYKHWGCVTPEQIKNVQSFIDGDMDLLEGYEELPQEEKDKVDFAIKNGHVPDEDWKGDIEKNRPGMKGFRVNAPRKKKGTRKDKEEGEQEEEEEETGKPQKKRGRPAKDEGEAEAPAAKKRGRPAKETGRKKATKKEETSDGGYGQDLVEETAAPPKKARGKKAAAPKMESDDEADRPEPKKPRGRKAAAKEKDNQEAESKPSKARGRKPAAKASYAEEATDEEEQEELGIAKPKRGRKKTAA</sequence>
<dbReference type="GO" id="GO:0008270">
    <property type="term" value="F:zinc ion binding"/>
    <property type="evidence" value="ECO:0007669"/>
    <property type="project" value="UniProtKB-KW"/>
</dbReference>
<dbReference type="GO" id="GO:0000786">
    <property type="term" value="C:nucleosome"/>
    <property type="evidence" value="ECO:0007669"/>
    <property type="project" value="InterPro"/>
</dbReference>
<dbReference type="AlphaFoldDB" id="A0A6A6JD02"/>
<keyword evidence="5" id="KW-0539">Nucleus</keyword>
<evidence type="ECO:0000256" key="1">
    <source>
        <dbReference type="ARBA" id="ARBA00004123"/>
    </source>
</evidence>
<keyword evidence="9" id="KW-1185">Reference proteome</keyword>
<dbReference type="RefSeq" id="XP_033651686.1">
    <property type="nucleotide sequence ID" value="XM_033801121.1"/>
</dbReference>
<dbReference type="SMART" id="SM01336">
    <property type="entry name" value="zf-PARP"/>
    <property type="match status" value="1"/>
</dbReference>
<feature type="compositionally biased region" description="Acidic residues" evidence="6">
    <location>
        <begin position="267"/>
        <end position="276"/>
    </location>
</feature>
<dbReference type="InterPro" id="IPR005819">
    <property type="entry name" value="H1/H5"/>
</dbReference>
<evidence type="ECO:0000256" key="5">
    <source>
        <dbReference type="ARBA" id="ARBA00023242"/>
    </source>
</evidence>
<dbReference type="GO" id="GO:0030527">
    <property type="term" value="F:structural constituent of chromatin"/>
    <property type="evidence" value="ECO:0007669"/>
    <property type="project" value="InterPro"/>
</dbReference>
<accession>A0A6A6JD02</accession>
<dbReference type="OrthoDB" id="429950at2759"/>
<dbReference type="Pfam" id="PF00645">
    <property type="entry name" value="zf-PARP"/>
    <property type="match status" value="1"/>
</dbReference>
<dbReference type="Gene3D" id="3.30.1740.10">
    <property type="entry name" value="Zinc finger, PARP-type"/>
    <property type="match status" value="1"/>
</dbReference>
<evidence type="ECO:0000256" key="2">
    <source>
        <dbReference type="ARBA" id="ARBA00022723"/>
    </source>
</evidence>
<dbReference type="GO" id="GO:0003677">
    <property type="term" value="F:DNA binding"/>
    <property type="evidence" value="ECO:0007669"/>
    <property type="project" value="InterPro"/>
</dbReference>
<dbReference type="SUPFAM" id="SSF57716">
    <property type="entry name" value="Glucocorticoid receptor-like (DNA-binding domain)"/>
    <property type="match status" value="1"/>
</dbReference>
<evidence type="ECO:0000256" key="4">
    <source>
        <dbReference type="ARBA" id="ARBA00022833"/>
    </source>
</evidence>
<comment type="subcellular location">
    <subcellularLocation>
        <location evidence="1">Nucleus</location>
    </subcellularLocation>
</comment>
<evidence type="ECO:0000256" key="3">
    <source>
        <dbReference type="ARBA" id="ARBA00022771"/>
    </source>
</evidence>
<keyword evidence="4" id="KW-0862">Zinc</keyword>
<organism evidence="8 9">
    <name type="scientific">Westerdykella ornata</name>
    <dbReference type="NCBI Taxonomy" id="318751"/>
    <lineage>
        <taxon>Eukaryota</taxon>
        <taxon>Fungi</taxon>
        <taxon>Dikarya</taxon>
        <taxon>Ascomycota</taxon>
        <taxon>Pezizomycotina</taxon>
        <taxon>Dothideomycetes</taxon>
        <taxon>Pleosporomycetidae</taxon>
        <taxon>Pleosporales</taxon>
        <taxon>Sporormiaceae</taxon>
        <taxon>Westerdykella</taxon>
    </lineage>
</organism>
<feature type="domain" description="PARP-type" evidence="7">
    <location>
        <begin position="8"/>
        <end position="94"/>
    </location>
</feature>
<dbReference type="GO" id="GO:0005634">
    <property type="term" value="C:nucleus"/>
    <property type="evidence" value="ECO:0007669"/>
    <property type="project" value="UniProtKB-SubCell"/>
</dbReference>
<feature type="compositionally biased region" description="Basic and acidic residues" evidence="6">
    <location>
        <begin position="172"/>
        <end position="187"/>
    </location>
</feature>
<feature type="compositionally biased region" description="Acidic residues" evidence="6">
    <location>
        <begin position="134"/>
        <end position="143"/>
    </location>
</feature>
<feature type="compositionally biased region" description="Basic and acidic residues" evidence="6">
    <location>
        <begin position="237"/>
        <end position="250"/>
    </location>
</feature>
<protein>
    <submittedName>
        <fullName evidence="8">Zf-PARP-domain-containing protein</fullName>
    </submittedName>
</protein>
<keyword evidence="2" id="KW-0479">Metal-binding</keyword>
<evidence type="ECO:0000256" key="6">
    <source>
        <dbReference type="SAM" id="MobiDB-lite"/>
    </source>
</evidence>
<dbReference type="InterPro" id="IPR001510">
    <property type="entry name" value="Znf_PARP"/>
</dbReference>
<keyword evidence="3" id="KW-0863">Zinc-finger</keyword>
<dbReference type="GO" id="GO:0006334">
    <property type="term" value="P:nucleosome assembly"/>
    <property type="evidence" value="ECO:0007669"/>
    <property type="project" value="InterPro"/>
</dbReference>
<feature type="compositionally biased region" description="Basic and acidic residues" evidence="6">
    <location>
        <begin position="96"/>
        <end position="111"/>
    </location>
</feature>
<dbReference type="GeneID" id="54554296"/>
<feature type="compositionally biased region" description="Basic residues" evidence="6">
    <location>
        <begin position="281"/>
        <end position="291"/>
    </location>
</feature>
<gene>
    <name evidence="8" type="ORF">EI97DRAFT_460539</name>
</gene>
<reference evidence="8" key="1">
    <citation type="journal article" date="2020" name="Stud. Mycol.">
        <title>101 Dothideomycetes genomes: a test case for predicting lifestyles and emergence of pathogens.</title>
        <authorList>
            <person name="Haridas S."/>
            <person name="Albert R."/>
            <person name="Binder M."/>
            <person name="Bloem J."/>
            <person name="Labutti K."/>
            <person name="Salamov A."/>
            <person name="Andreopoulos B."/>
            <person name="Baker S."/>
            <person name="Barry K."/>
            <person name="Bills G."/>
            <person name="Bluhm B."/>
            <person name="Cannon C."/>
            <person name="Castanera R."/>
            <person name="Culley D."/>
            <person name="Daum C."/>
            <person name="Ezra D."/>
            <person name="Gonzalez J."/>
            <person name="Henrissat B."/>
            <person name="Kuo A."/>
            <person name="Liang C."/>
            <person name="Lipzen A."/>
            <person name="Lutzoni F."/>
            <person name="Magnuson J."/>
            <person name="Mondo S."/>
            <person name="Nolan M."/>
            <person name="Ohm R."/>
            <person name="Pangilinan J."/>
            <person name="Park H.-J."/>
            <person name="Ramirez L."/>
            <person name="Alfaro M."/>
            <person name="Sun H."/>
            <person name="Tritt A."/>
            <person name="Yoshinaga Y."/>
            <person name="Zwiers L.-H."/>
            <person name="Turgeon B."/>
            <person name="Goodwin S."/>
            <person name="Spatafora J."/>
            <person name="Crous P."/>
            <person name="Grigoriev I."/>
        </authorList>
    </citation>
    <scope>NUCLEOTIDE SEQUENCE</scope>
    <source>
        <strain evidence="8">CBS 379.55</strain>
    </source>
</reference>
<feature type="region of interest" description="Disordered" evidence="6">
    <location>
        <begin position="96"/>
        <end position="291"/>
    </location>
</feature>
<dbReference type="Proteomes" id="UP000800097">
    <property type="component" value="Unassembled WGS sequence"/>
</dbReference>
<evidence type="ECO:0000313" key="9">
    <source>
        <dbReference type="Proteomes" id="UP000800097"/>
    </source>
</evidence>
<dbReference type="InterPro" id="IPR036957">
    <property type="entry name" value="Znf_PARP_sf"/>
</dbReference>
<dbReference type="EMBL" id="ML986505">
    <property type="protein sequence ID" value="KAF2274147.1"/>
    <property type="molecule type" value="Genomic_DNA"/>
</dbReference>